<dbReference type="Proteomes" id="UP000319432">
    <property type="component" value="Chromosome"/>
</dbReference>
<accession>A0A502IB99</accession>
<dbReference type="EMBL" id="CP033464">
    <property type="protein sequence ID" value="QDX91865.1"/>
    <property type="molecule type" value="Genomic_DNA"/>
</dbReference>
<gene>
    <name evidence="1" type="ORF">EEL30_05485</name>
</gene>
<keyword evidence="2" id="KW-1185">Reference proteome</keyword>
<evidence type="ECO:0000313" key="1">
    <source>
        <dbReference type="EMBL" id="QDX91865.1"/>
    </source>
</evidence>
<proteinExistence type="predicted"/>
<protein>
    <submittedName>
        <fullName evidence="1">Uncharacterized protein</fullName>
    </submittedName>
</protein>
<reference evidence="1 2" key="1">
    <citation type="submission" date="2018-11" db="EMBL/GenBank/DDBJ databases">
        <title>Phylogenetic determinants of toxin gene distribution in genomes of Brevibacillus laterosporus.</title>
        <authorList>
            <person name="Glare T.R."/>
            <person name="Durrant A."/>
            <person name="Berry C."/>
            <person name="Palma L."/>
            <person name="Ormskirk M."/>
            <person name="Cox M.O."/>
        </authorList>
    </citation>
    <scope>NUCLEOTIDE SEQUENCE [LARGE SCALE GENOMIC DNA]</scope>
    <source>
        <strain evidence="1 2">1821L</strain>
    </source>
</reference>
<name>A0A502IB99_BRELA</name>
<dbReference type="AlphaFoldDB" id="A0A502IB99"/>
<organism evidence="1 2">
    <name type="scientific">Brevibacillus laterosporus</name>
    <name type="common">Bacillus laterosporus</name>
    <dbReference type="NCBI Taxonomy" id="1465"/>
    <lineage>
        <taxon>Bacteria</taxon>
        <taxon>Bacillati</taxon>
        <taxon>Bacillota</taxon>
        <taxon>Bacilli</taxon>
        <taxon>Bacillales</taxon>
        <taxon>Paenibacillaceae</taxon>
        <taxon>Brevibacillus</taxon>
    </lineage>
</organism>
<dbReference type="OrthoDB" id="2469557at2"/>
<evidence type="ECO:0000313" key="2">
    <source>
        <dbReference type="Proteomes" id="UP000319432"/>
    </source>
</evidence>
<sequence length="70" mass="7862">MGFDQKAMTLVGKDVEVKMFNGVIISGTMTHVSKGYVCFILGKREDDVPTKKKEIRRLSIRDITSMVAIK</sequence>